<dbReference type="Proteomes" id="UP000184428">
    <property type="component" value="Unassembled WGS sequence"/>
</dbReference>
<gene>
    <name evidence="1" type="ORF">SAMN05660350_04008</name>
</gene>
<accession>A0A1M7UV08</accession>
<dbReference type="SUPFAM" id="SSF55073">
    <property type="entry name" value="Nucleotide cyclase"/>
    <property type="match status" value="1"/>
</dbReference>
<sequence length="56" mass="5848">MGVAHAPLHAASVQELYAAVDAALYQAERAGRDRVEVAVSPVLRPAGGLPRQRSAP</sequence>
<reference evidence="1 2" key="1">
    <citation type="submission" date="2016-12" db="EMBL/GenBank/DDBJ databases">
        <authorList>
            <person name="Song W.-J."/>
            <person name="Kurnit D.M."/>
        </authorList>
    </citation>
    <scope>NUCLEOTIDE SEQUENCE [LARGE SCALE GENOMIC DNA]</scope>
    <source>
        <strain evidence="1 2">DSM 43162</strain>
    </source>
</reference>
<dbReference type="AlphaFoldDB" id="A0A1M7UV08"/>
<dbReference type="RefSeq" id="WP_175561430.1">
    <property type="nucleotide sequence ID" value="NZ_FRDM01000031.1"/>
</dbReference>
<evidence type="ECO:0000313" key="1">
    <source>
        <dbReference type="EMBL" id="SHN86822.1"/>
    </source>
</evidence>
<dbReference type="EMBL" id="FRDM01000031">
    <property type="protein sequence ID" value="SHN86822.1"/>
    <property type="molecule type" value="Genomic_DNA"/>
</dbReference>
<proteinExistence type="predicted"/>
<name>A0A1M7UV08_9ACTN</name>
<dbReference type="InterPro" id="IPR029787">
    <property type="entry name" value="Nucleotide_cyclase"/>
</dbReference>
<evidence type="ECO:0000313" key="2">
    <source>
        <dbReference type="Proteomes" id="UP000184428"/>
    </source>
</evidence>
<protein>
    <recommendedName>
        <fullName evidence="3">GGDEF domain-containing protein</fullName>
    </recommendedName>
</protein>
<organism evidence="1 2">
    <name type="scientific">Geodermatophilus obscurus</name>
    <dbReference type="NCBI Taxonomy" id="1861"/>
    <lineage>
        <taxon>Bacteria</taxon>
        <taxon>Bacillati</taxon>
        <taxon>Actinomycetota</taxon>
        <taxon>Actinomycetes</taxon>
        <taxon>Geodermatophilales</taxon>
        <taxon>Geodermatophilaceae</taxon>
        <taxon>Geodermatophilus</taxon>
    </lineage>
</organism>
<dbReference type="InterPro" id="IPR043128">
    <property type="entry name" value="Rev_trsase/Diguanyl_cyclase"/>
</dbReference>
<evidence type="ECO:0008006" key="3">
    <source>
        <dbReference type="Google" id="ProtNLM"/>
    </source>
</evidence>
<dbReference type="Gene3D" id="3.30.70.270">
    <property type="match status" value="1"/>
</dbReference>